<accession>A0AA86Q8Z7</accession>
<evidence type="ECO:0000313" key="3">
    <source>
        <dbReference type="EMBL" id="CAL6094387.1"/>
    </source>
</evidence>
<evidence type="ECO:0000259" key="1">
    <source>
        <dbReference type="SMART" id="SM00507"/>
    </source>
</evidence>
<sequence>MQTKHDISNIESISSIESFSESMYMKEEVSEYKPIFNQYRAYSLFEAANDRKPDEEFRYVVDNKEYLISNLGRLVFIDSAKRPSISNNNKGYLQTYLNGTIQIHRLVAQAFLGECPDDCEVDHIDRNRLNNQLSNLRYVTRSQNQRNKSSFNGHSAEYLEVLPNTCVKLNNFKNHTFDRYFIDIVSNQIYSFDNKQYRKLILQKDFRYQPRDINGKQASIFPHKLTKNDYNQ</sequence>
<dbReference type="Pfam" id="PF13392">
    <property type="entry name" value="HNH_3"/>
    <property type="match status" value="1"/>
</dbReference>
<gene>
    <name evidence="2" type="ORF">HINF_LOCUS35605</name>
    <name evidence="3" type="ORF">HINF_LOCUS67444</name>
</gene>
<feature type="domain" description="HNH nuclease" evidence="1">
    <location>
        <begin position="97"/>
        <end position="145"/>
    </location>
</feature>
<evidence type="ECO:0000313" key="4">
    <source>
        <dbReference type="Proteomes" id="UP001642409"/>
    </source>
</evidence>
<comment type="caution">
    <text evidence="2">The sequence shown here is derived from an EMBL/GenBank/DDBJ whole genome shotgun (WGS) entry which is preliminary data.</text>
</comment>
<reference evidence="2" key="1">
    <citation type="submission" date="2023-06" db="EMBL/GenBank/DDBJ databases">
        <authorList>
            <person name="Kurt Z."/>
        </authorList>
    </citation>
    <scope>NUCLEOTIDE SEQUENCE</scope>
</reference>
<dbReference type="SMART" id="SM00507">
    <property type="entry name" value="HNHc"/>
    <property type="match status" value="1"/>
</dbReference>
<dbReference type="SUPFAM" id="SSF54060">
    <property type="entry name" value="His-Me finger endonucleases"/>
    <property type="match status" value="1"/>
</dbReference>
<dbReference type="Gene3D" id="3.90.75.20">
    <property type="match status" value="1"/>
</dbReference>
<organism evidence="2">
    <name type="scientific">Hexamita inflata</name>
    <dbReference type="NCBI Taxonomy" id="28002"/>
    <lineage>
        <taxon>Eukaryota</taxon>
        <taxon>Metamonada</taxon>
        <taxon>Diplomonadida</taxon>
        <taxon>Hexamitidae</taxon>
        <taxon>Hexamitinae</taxon>
        <taxon>Hexamita</taxon>
    </lineage>
</organism>
<protein>
    <recommendedName>
        <fullName evidence="1">HNH nuclease domain-containing protein</fullName>
    </recommendedName>
</protein>
<evidence type="ECO:0000313" key="2">
    <source>
        <dbReference type="EMBL" id="CAI9947960.1"/>
    </source>
</evidence>
<dbReference type="InterPro" id="IPR044925">
    <property type="entry name" value="His-Me_finger_sf"/>
</dbReference>
<keyword evidence="4" id="KW-1185">Reference proteome</keyword>
<dbReference type="CDD" id="cd00085">
    <property type="entry name" value="HNHc"/>
    <property type="match status" value="1"/>
</dbReference>
<dbReference type="InterPro" id="IPR003615">
    <property type="entry name" value="HNH_nuc"/>
</dbReference>
<dbReference type="EMBL" id="CAXDID020000466">
    <property type="protein sequence ID" value="CAL6094387.1"/>
    <property type="molecule type" value="Genomic_DNA"/>
</dbReference>
<dbReference type="AlphaFoldDB" id="A0AA86Q8Z7"/>
<dbReference type="Proteomes" id="UP001642409">
    <property type="component" value="Unassembled WGS sequence"/>
</dbReference>
<reference evidence="3 4" key="2">
    <citation type="submission" date="2024-07" db="EMBL/GenBank/DDBJ databases">
        <authorList>
            <person name="Akdeniz Z."/>
        </authorList>
    </citation>
    <scope>NUCLEOTIDE SEQUENCE [LARGE SCALE GENOMIC DNA]</scope>
</reference>
<proteinExistence type="predicted"/>
<name>A0AA86Q8Z7_9EUKA</name>
<dbReference type="EMBL" id="CATOUU010000784">
    <property type="protein sequence ID" value="CAI9947960.1"/>
    <property type="molecule type" value="Genomic_DNA"/>
</dbReference>